<proteinExistence type="predicted"/>
<dbReference type="EMBL" id="CM044706">
    <property type="protein sequence ID" value="KAI5656105.1"/>
    <property type="molecule type" value="Genomic_DNA"/>
</dbReference>
<gene>
    <name evidence="1" type="ORF">M9H77_24898</name>
</gene>
<keyword evidence="2" id="KW-1185">Reference proteome</keyword>
<evidence type="ECO:0000313" key="1">
    <source>
        <dbReference type="EMBL" id="KAI5656105.1"/>
    </source>
</evidence>
<protein>
    <submittedName>
        <fullName evidence="1">Uncharacterized protein</fullName>
    </submittedName>
</protein>
<accession>A0ACC0A774</accession>
<reference evidence="2" key="1">
    <citation type="journal article" date="2023" name="Nat. Plants">
        <title>Single-cell RNA sequencing provides a high-resolution roadmap for understanding the multicellular compartmentation of specialized metabolism.</title>
        <authorList>
            <person name="Sun S."/>
            <person name="Shen X."/>
            <person name="Li Y."/>
            <person name="Li Y."/>
            <person name="Wang S."/>
            <person name="Li R."/>
            <person name="Zhang H."/>
            <person name="Shen G."/>
            <person name="Guo B."/>
            <person name="Wei J."/>
            <person name="Xu J."/>
            <person name="St-Pierre B."/>
            <person name="Chen S."/>
            <person name="Sun C."/>
        </authorList>
    </citation>
    <scope>NUCLEOTIDE SEQUENCE [LARGE SCALE GENOMIC DNA]</scope>
</reference>
<sequence>METAPKTTTTAMSLSLEYFKNMNLLAGKSLVDLSPREKGGIILIQQFLKQSKKRMSTYFSNLTSQGDVMQTQYLLNSKLTPYQSSDLPHDMMYMNAPSSAAASHPQLFPASSLPGHIYIEAQSVDSREEMLFMAPSGSPMIMQPMDRQLDIASSFSDSNAAMMDPQAFAKNLLHVQNADLNLQPQGLSLSLGNQVHQLPSYHNPYTNSGVSSLMNPQVEHSDEHGSQSGELRKVEYLSFDLAGRSNDNIKIGSLNNPQPSITPKAINSDSKLHEGTVVGGMLHNSKYLQEVQELLDEVVNVHQDLKQQEKHHEFQPFGHDASEEIKLKSNCQSGMSSDPQKSVGISSDDLSPAERNDLQNKMTKLLSMLNEVDRRYRQYNQQMQVVASSFEIVAGRGAARRYTALALRTISCQFRCLRDAIKKQIQAVQQSLGEHSTMPNGFTRLRYVDQQLRQQRNLQQFGMLRQPWRPQRGLPETAVSILRAWLFEHFLHPYPKDSEKIMLARQTGLSRSQVANWFINARVRLWKPMIEEMYKEEFGDIEGDSKSSELAQAVARLKSESEDAAGEELHESSISATADANQLRQSKKLSSQDGSYEENAMNSESNKSWRNKIVNQTDDQSITASIKPYEFSMLGGTRVSLALGLQHSETNPQSGIDGTAASVGVDKADYFCIDAINQQDRFSNPHLLSDFVGYMTLTNLYSTYGTPVKFDSYSEVRAIMVSEDSPANPNSSILHQFNISNTINANENQYGQHFDAYATDINGHCGYHSLGSMPGLQSLHAPQMTDESDLGHRHLMDLLGTSNEGNYQTQRLSLTLVPPPVQERQRSLNQNLINPAGYMISGENARDHQCMNSNYSFGGSSSPTRSSSTSYGTEFLAVTIGNSKYLKPAQTLLDEMVKISSKTIDLSNEKYVRKLSRNSKRGSLKLRSELTLEFPNDDVCSDKHELWTKLLKLIALLEEVERRYEQYYNHMEELVSSFELIAGLGTGKSYTALALQAMSRHFCNLKDAILSQIVGLKQKMSPDMPKISAGISQLSLFDREMRQNRMSLQQLGLIQSSRQAWRPIRGLPETSVAILRSWLFEHFLHP</sequence>
<organism evidence="1 2">
    <name type="scientific">Catharanthus roseus</name>
    <name type="common">Madagascar periwinkle</name>
    <name type="synonym">Vinca rosea</name>
    <dbReference type="NCBI Taxonomy" id="4058"/>
    <lineage>
        <taxon>Eukaryota</taxon>
        <taxon>Viridiplantae</taxon>
        <taxon>Streptophyta</taxon>
        <taxon>Embryophyta</taxon>
        <taxon>Tracheophyta</taxon>
        <taxon>Spermatophyta</taxon>
        <taxon>Magnoliopsida</taxon>
        <taxon>eudicotyledons</taxon>
        <taxon>Gunneridae</taxon>
        <taxon>Pentapetalae</taxon>
        <taxon>asterids</taxon>
        <taxon>lamiids</taxon>
        <taxon>Gentianales</taxon>
        <taxon>Apocynaceae</taxon>
        <taxon>Rauvolfioideae</taxon>
        <taxon>Vinceae</taxon>
        <taxon>Catharanthinae</taxon>
        <taxon>Catharanthus</taxon>
    </lineage>
</organism>
<name>A0ACC0A774_CATRO</name>
<comment type="caution">
    <text evidence="1">The sequence shown here is derived from an EMBL/GenBank/DDBJ whole genome shotgun (WGS) entry which is preliminary data.</text>
</comment>
<evidence type="ECO:0000313" key="2">
    <source>
        <dbReference type="Proteomes" id="UP001060085"/>
    </source>
</evidence>
<dbReference type="Proteomes" id="UP001060085">
    <property type="component" value="Linkage Group LG06"/>
</dbReference>